<evidence type="ECO:0000256" key="1">
    <source>
        <dbReference type="SAM" id="SignalP"/>
    </source>
</evidence>
<dbReference type="Proteomes" id="UP001059041">
    <property type="component" value="Linkage Group LG2"/>
</dbReference>
<dbReference type="EMBL" id="JAFHDT010000002">
    <property type="protein sequence ID" value="KAI7812820.1"/>
    <property type="molecule type" value="Genomic_DNA"/>
</dbReference>
<evidence type="ECO:0000259" key="2">
    <source>
        <dbReference type="PROSITE" id="PS50041"/>
    </source>
</evidence>
<accession>A0A9W7X1N5</accession>
<protein>
    <recommendedName>
        <fullName evidence="2">C-type lectin domain-containing protein</fullName>
    </recommendedName>
</protein>
<dbReference type="InterPro" id="IPR016186">
    <property type="entry name" value="C-type_lectin-like/link_sf"/>
</dbReference>
<dbReference type="InterPro" id="IPR001304">
    <property type="entry name" value="C-type_lectin-like"/>
</dbReference>
<dbReference type="PANTHER" id="PTHR45784">
    <property type="entry name" value="C-TYPE LECTIN DOMAIN FAMILY 20 MEMBER A-RELATED"/>
    <property type="match status" value="1"/>
</dbReference>
<comment type="caution">
    <text evidence="3">The sequence shown here is derived from an EMBL/GenBank/DDBJ whole genome shotgun (WGS) entry which is preliminary data.</text>
</comment>
<sequence length="262" mass="29933">MKIPLSVLLLTALSELVSTLIREHFYVDDVVNWFKARTHCKTHYTDLSTISSEEEFLRFLNTTGNQHYGWIGLYKKKDAVKYDQWCDGNPITYTLLAQNLTTNYDQCVYLSMGTWVTGDCSLINGPFFCYQVPDLILVTENKSWEEALDYCRENYIDLASLSSQTDLLAANKTVNGITVNVWTSLRFLAGVWFWVNGETLDSQLVMSLASCPISPDHCGARNVAADRWEFRDCDEKLYFFCYTEKATNGLIGNSIAPGRRQR</sequence>
<feature type="domain" description="C-type lectin" evidence="2">
    <location>
        <begin position="129"/>
        <end position="242"/>
    </location>
</feature>
<dbReference type="SMART" id="SM00034">
    <property type="entry name" value="CLECT"/>
    <property type="match status" value="2"/>
</dbReference>
<dbReference type="Gene3D" id="3.10.100.10">
    <property type="entry name" value="Mannose-Binding Protein A, subunit A"/>
    <property type="match status" value="2"/>
</dbReference>
<feature type="chain" id="PRO_5040865929" description="C-type lectin domain-containing protein" evidence="1">
    <location>
        <begin position="20"/>
        <end position="262"/>
    </location>
</feature>
<keyword evidence="4" id="KW-1185">Reference proteome</keyword>
<dbReference type="SUPFAM" id="SSF56436">
    <property type="entry name" value="C-type lectin-like"/>
    <property type="match status" value="2"/>
</dbReference>
<keyword evidence="1" id="KW-0732">Signal</keyword>
<dbReference type="PROSITE" id="PS50041">
    <property type="entry name" value="C_TYPE_LECTIN_2"/>
    <property type="match status" value="2"/>
</dbReference>
<dbReference type="PANTHER" id="PTHR45784:SF8">
    <property type="entry name" value="C-TYPE MANNOSE RECEPTOR 2-RELATED"/>
    <property type="match status" value="1"/>
</dbReference>
<feature type="signal peptide" evidence="1">
    <location>
        <begin position="1"/>
        <end position="19"/>
    </location>
</feature>
<gene>
    <name evidence="3" type="ORF">IRJ41_010021</name>
</gene>
<dbReference type="InterPro" id="IPR016187">
    <property type="entry name" value="CTDL_fold"/>
</dbReference>
<organism evidence="3 4">
    <name type="scientific">Triplophysa rosa</name>
    <name type="common">Cave loach</name>
    <dbReference type="NCBI Taxonomy" id="992332"/>
    <lineage>
        <taxon>Eukaryota</taxon>
        <taxon>Metazoa</taxon>
        <taxon>Chordata</taxon>
        <taxon>Craniata</taxon>
        <taxon>Vertebrata</taxon>
        <taxon>Euteleostomi</taxon>
        <taxon>Actinopterygii</taxon>
        <taxon>Neopterygii</taxon>
        <taxon>Teleostei</taxon>
        <taxon>Ostariophysi</taxon>
        <taxon>Cypriniformes</taxon>
        <taxon>Nemacheilidae</taxon>
        <taxon>Triplophysa</taxon>
    </lineage>
</organism>
<reference evidence="3" key="1">
    <citation type="submission" date="2021-02" db="EMBL/GenBank/DDBJ databases">
        <title>Comparative genomics reveals that relaxation of natural selection precedes convergent phenotypic evolution of cavefish.</title>
        <authorList>
            <person name="Peng Z."/>
        </authorList>
    </citation>
    <scope>NUCLEOTIDE SEQUENCE</scope>
    <source>
        <tissue evidence="3">Muscle</tissue>
    </source>
</reference>
<evidence type="ECO:0000313" key="3">
    <source>
        <dbReference type="EMBL" id="KAI7812820.1"/>
    </source>
</evidence>
<dbReference type="AlphaFoldDB" id="A0A9W7X1N5"/>
<name>A0A9W7X1N5_TRIRA</name>
<evidence type="ECO:0000313" key="4">
    <source>
        <dbReference type="Proteomes" id="UP001059041"/>
    </source>
</evidence>
<proteinExistence type="predicted"/>
<dbReference type="Pfam" id="PF00059">
    <property type="entry name" value="Lectin_C"/>
    <property type="match status" value="2"/>
</dbReference>
<feature type="domain" description="C-type lectin" evidence="2">
    <location>
        <begin position="32"/>
        <end position="121"/>
    </location>
</feature>